<dbReference type="InterPro" id="IPR035906">
    <property type="entry name" value="MetI-like_sf"/>
</dbReference>
<sequence length="227" mass="24205">MILASGEMFLDNPVFHGRLWDATAETLLMMVFTTLAVAAFGLPLGVLLHSVSPKGLTPAAPVYRVISLIVDFGRSIPFIILMIALIPFTRFVVGSALGWQATVVPLAVGAIPFFARLVQNALREVDSGKVEAVQMMGASKGHITYHVLIREALPGIVGALTVTVVTLISYTAMAGTIGGGGLGALAIDYGYRRYQSDTMVACIVLLVALVALVQWIGDTVVRKIDHR</sequence>
<dbReference type="Proteomes" id="UP000616114">
    <property type="component" value="Unassembled WGS sequence"/>
</dbReference>
<comment type="subcellular location">
    <subcellularLocation>
        <location evidence="1 8">Cell membrane</location>
        <topology evidence="1 8">Multi-pass membrane protein</topology>
    </subcellularLocation>
</comment>
<dbReference type="InterPro" id="IPR000515">
    <property type="entry name" value="MetI-like"/>
</dbReference>
<dbReference type="EMBL" id="BMFY01000006">
    <property type="protein sequence ID" value="GGA14719.1"/>
    <property type="molecule type" value="Genomic_DNA"/>
</dbReference>
<dbReference type="Pfam" id="PF00528">
    <property type="entry name" value="BPD_transp_1"/>
    <property type="match status" value="1"/>
</dbReference>
<keyword evidence="4" id="KW-1003">Cell membrane</keyword>
<evidence type="ECO:0000259" key="9">
    <source>
        <dbReference type="PROSITE" id="PS50928"/>
    </source>
</evidence>
<dbReference type="Gene3D" id="1.10.3720.10">
    <property type="entry name" value="MetI-like"/>
    <property type="match status" value="1"/>
</dbReference>
<keyword evidence="11" id="KW-1185">Reference proteome</keyword>
<feature type="transmembrane region" description="Helical" evidence="8">
    <location>
        <begin position="156"/>
        <end position="178"/>
    </location>
</feature>
<dbReference type="PROSITE" id="PS50928">
    <property type="entry name" value="ABC_TM1"/>
    <property type="match status" value="1"/>
</dbReference>
<evidence type="ECO:0000256" key="1">
    <source>
        <dbReference type="ARBA" id="ARBA00004651"/>
    </source>
</evidence>
<dbReference type="PANTHER" id="PTHR30450:SF1">
    <property type="entry name" value="D-METHIONINE TRANSPORT SYSTEM PERMEASE PROTEIN METI-RELATED"/>
    <property type="match status" value="1"/>
</dbReference>
<dbReference type="InterPro" id="IPR051322">
    <property type="entry name" value="AA_ABC_Transporter_Permease"/>
</dbReference>
<feature type="domain" description="ABC transmembrane type-1" evidence="9">
    <location>
        <begin position="23"/>
        <end position="217"/>
    </location>
</feature>
<reference evidence="10" key="1">
    <citation type="journal article" date="2014" name="Int. J. Syst. Evol. Microbiol.">
        <title>Complete genome sequence of Corynebacterium casei LMG S-19264T (=DSM 44701T), isolated from a smear-ripened cheese.</title>
        <authorList>
            <consortium name="US DOE Joint Genome Institute (JGI-PGF)"/>
            <person name="Walter F."/>
            <person name="Albersmeier A."/>
            <person name="Kalinowski J."/>
            <person name="Ruckert C."/>
        </authorList>
    </citation>
    <scope>NUCLEOTIDE SEQUENCE</scope>
    <source>
        <strain evidence="10">CGMCC 1.12785</strain>
    </source>
</reference>
<feature type="transmembrane region" description="Helical" evidence="8">
    <location>
        <begin position="62"/>
        <end position="86"/>
    </location>
</feature>
<dbReference type="RefSeq" id="WP_188550501.1">
    <property type="nucleotide sequence ID" value="NZ_BMFY01000006.1"/>
</dbReference>
<comment type="similarity">
    <text evidence="2">Belongs to the binding-protein-dependent transport system permease family. CysTW subfamily.</text>
</comment>
<keyword evidence="7 8" id="KW-0472">Membrane</keyword>
<keyword evidence="6 8" id="KW-1133">Transmembrane helix</keyword>
<feature type="transmembrane region" description="Helical" evidence="8">
    <location>
        <begin position="92"/>
        <end position="115"/>
    </location>
</feature>
<feature type="transmembrane region" description="Helical" evidence="8">
    <location>
        <begin position="198"/>
        <end position="217"/>
    </location>
</feature>
<reference evidence="10" key="2">
    <citation type="submission" date="2020-09" db="EMBL/GenBank/DDBJ databases">
        <authorList>
            <person name="Sun Q."/>
            <person name="Zhou Y."/>
        </authorList>
    </citation>
    <scope>NUCLEOTIDE SEQUENCE</scope>
    <source>
        <strain evidence="10">CGMCC 1.12785</strain>
    </source>
</reference>
<accession>A0A8J2TY21</accession>
<keyword evidence="5 8" id="KW-0812">Transmembrane</keyword>
<dbReference type="FunFam" id="1.10.3720.10:FF:000002">
    <property type="entry name" value="D-methionine ABC transporter permease MetI"/>
    <property type="match status" value="1"/>
</dbReference>
<evidence type="ECO:0000256" key="7">
    <source>
        <dbReference type="ARBA" id="ARBA00023136"/>
    </source>
</evidence>
<dbReference type="SUPFAM" id="SSF161098">
    <property type="entry name" value="MetI-like"/>
    <property type="match status" value="1"/>
</dbReference>
<evidence type="ECO:0000256" key="2">
    <source>
        <dbReference type="ARBA" id="ARBA00007069"/>
    </source>
</evidence>
<proteinExistence type="inferred from homology"/>
<evidence type="ECO:0000256" key="6">
    <source>
        <dbReference type="ARBA" id="ARBA00022989"/>
    </source>
</evidence>
<evidence type="ECO:0000313" key="10">
    <source>
        <dbReference type="EMBL" id="GGA14719.1"/>
    </source>
</evidence>
<comment type="caution">
    <text evidence="10">The sequence shown here is derived from an EMBL/GenBank/DDBJ whole genome shotgun (WGS) entry which is preliminary data.</text>
</comment>
<gene>
    <name evidence="10" type="primary">metI2</name>
    <name evidence="10" type="ORF">GCM10011333_17110</name>
</gene>
<dbReference type="PANTHER" id="PTHR30450">
    <property type="entry name" value="ABC TRANSPORTER PERMEASE"/>
    <property type="match status" value="1"/>
</dbReference>
<protein>
    <submittedName>
        <fullName evidence="10">ABC transporter permease</fullName>
    </submittedName>
</protein>
<dbReference type="GO" id="GO:0005886">
    <property type="term" value="C:plasma membrane"/>
    <property type="evidence" value="ECO:0007669"/>
    <property type="project" value="UniProtKB-SubCell"/>
</dbReference>
<keyword evidence="3 8" id="KW-0813">Transport</keyword>
<evidence type="ECO:0000256" key="5">
    <source>
        <dbReference type="ARBA" id="ARBA00022692"/>
    </source>
</evidence>
<dbReference type="GO" id="GO:0048473">
    <property type="term" value="P:D-methionine transmembrane transport"/>
    <property type="evidence" value="ECO:0007669"/>
    <property type="project" value="TreeGrafter"/>
</dbReference>
<evidence type="ECO:0000256" key="4">
    <source>
        <dbReference type="ARBA" id="ARBA00022475"/>
    </source>
</evidence>
<evidence type="ECO:0000256" key="8">
    <source>
        <dbReference type="RuleBase" id="RU363032"/>
    </source>
</evidence>
<name>A0A8J2TY21_9MICO</name>
<organism evidence="10 11">
    <name type="scientific">Sediminivirga luteola</name>
    <dbReference type="NCBI Taxonomy" id="1774748"/>
    <lineage>
        <taxon>Bacteria</taxon>
        <taxon>Bacillati</taxon>
        <taxon>Actinomycetota</taxon>
        <taxon>Actinomycetes</taxon>
        <taxon>Micrococcales</taxon>
        <taxon>Brevibacteriaceae</taxon>
        <taxon>Sediminivirga</taxon>
    </lineage>
</organism>
<evidence type="ECO:0000256" key="3">
    <source>
        <dbReference type="ARBA" id="ARBA00022448"/>
    </source>
</evidence>
<feature type="transmembrane region" description="Helical" evidence="8">
    <location>
        <begin position="27"/>
        <end position="50"/>
    </location>
</feature>
<dbReference type="CDD" id="cd06261">
    <property type="entry name" value="TM_PBP2"/>
    <property type="match status" value="1"/>
</dbReference>
<evidence type="ECO:0000313" key="11">
    <source>
        <dbReference type="Proteomes" id="UP000616114"/>
    </source>
</evidence>
<dbReference type="AlphaFoldDB" id="A0A8J2TY21"/>